<dbReference type="EMBL" id="WVTB01000065">
    <property type="protein sequence ID" value="KAF3802089.1"/>
    <property type="molecule type" value="Genomic_DNA"/>
</dbReference>
<name>A0A8H4CE49_COLGL</name>
<feature type="signal peptide" evidence="1">
    <location>
        <begin position="1"/>
        <end position="21"/>
    </location>
</feature>
<dbReference type="GO" id="GO:0001228">
    <property type="term" value="F:DNA-binding transcription activator activity, RNA polymerase II-specific"/>
    <property type="evidence" value="ECO:0007669"/>
    <property type="project" value="TreeGrafter"/>
</dbReference>
<comment type="caution">
    <text evidence="2">The sequence shown here is derived from an EMBL/GenBank/DDBJ whole genome shotgun (WGS) entry which is preliminary data.</text>
</comment>
<feature type="chain" id="PRO_5034484912" evidence="1">
    <location>
        <begin position="22"/>
        <end position="273"/>
    </location>
</feature>
<dbReference type="AlphaFoldDB" id="A0A8H4CE49"/>
<dbReference type="Proteomes" id="UP000613401">
    <property type="component" value="Unassembled WGS sequence"/>
</dbReference>
<dbReference type="RefSeq" id="XP_045261248.1">
    <property type="nucleotide sequence ID" value="XM_045412213.1"/>
</dbReference>
<dbReference type="PANTHER" id="PTHR47784:SF5">
    <property type="entry name" value="STEROL UPTAKE CONTROL PROTEIN 2"/>
    <property type="match status" value="1"/>
</dbReference>
<reference evidence="2" key="1">
    <citation type="journal article" date="2020" name="Phytopathology">
        <title>Genome sequence and comparative analysis of Colletotrichum gloeosporioides isolated from Liriodendron leaves.</title>
        <authorList>
            <person name="Fu F.F."/>
            <person name="Hao Z."/>
            <person name="Wang P."/>
            <person name="Lu Y."/>
            <person name="Xue L.J."/>
            <person name="Wei G."/>
            <person name="Tian Y."/>
            <person name="Baishi H."/>
            <person name="Xu H."/>
            <person name="Shi J."/>
            <person name="Cheng T."/>
            <person name="Wang G."/>
            <person name="Yi Y."/>
            <person name="Chen J."/>
        </authorList>
    </citation>
    <scope>NUCLEOTIDE SEQUENCE</scope>
    <source>
        <strain evidence="2">Lc1</strain>
    </source>
</reference>
<evidence type="ECO:0000313" key="3">
    <source>
        <dbReference type="Proteomes" id="UP000613401"/>
    </source>
</evidence>
<gene>
    <name evidence="2" type="ORF">GCG54_00012335</name>
</gene>
<evidence type="ECO:0000313" key="2">
    <source>
        <dbReference type="EMBL" id="KAF3802089.1"/>
    </source>
</evidence>
<dbReference type="PANTHER" id="PTHR47784">
    <property type="entry name" value="STEROL UPTAKE CONTROL PROTEIN 2"/>
    <property type="match status" value="1"/>
</dbReference>
<keyword evidence="1" id="KW-0732">Signal</keyword>
<proteinExistence type="predicted"/>
<dbReference type="GeneID" id="69019455"/>
<accession>A0A8H4CE49</accession>
<dbReference type="InterPro" id="IPR053157">
    <property type="entry name" value="Sterol_Uptake_Regulator"/>
</dbReference>
<reference evidence="2" key="2">
    <citation type="submission" date="2020-03" db="EMBL/GenBank/DDBJ databases">
        <authorList>
            <person name="Fu F.-F."/>
            <person name="Chen J."/>
        </authorList>
    </citation>
    <scope>NUCLEOTIDE SEQUENCE</scope>
    <source>
        <strain evidence="2">Lc1</strain>
    </source>
</reference>
<organism evidence="2 3">
    <name type="scientific">Colletotrichum gloeosporioides</name>
    <name type="common">Anthracnose fungus</name>
    <name type="synonym">Glomerella cingulata</name>
    <dbReference type="NCBI Taxonomy" id="474922"/>
    <lineage>
        <taxon>Eukaryota</taxon>
        <taxon>Fungi</taxon>
        <taxon>Dikarya</taxon>
        <taxon>Ascomycota</taxon>
        <taxon>Pezizomycotina</taxon>
        <taxon>Sordariomycetes</taxon>
        <taxon>Hypocreomycetidae</taxon>
        <taxon>Glomerellales</taxon>
        <taxon>Glomerellaceae</taxon>
        <taxon>Colletotrichum</taxon>
        <taxon>Colletotrichum gloeosporioides species complex</taxon>
    </lineage>
</organism>
<evidence type="ECO:0000256" key="1">
    <source>
        <dbReference type="SAM" id="SignalP"/>
    </source>
</evidence>
<protein>
    <submittedName>
        <fullName evidence="2">Uncharacterized protein</fullName>
    </submittedName>
</protein>
<keyword evidence="3" id="KW-1185">Reference proteome</keyword>
<sequence length="273" mass="30746">MRHQFLMEGLLSLSASHCAHLEPLASWDYTEAATKYQISGILGYRSALNCIDGNNYEAVFAFSIILIIMGFGMPSASQERQSVTPLDHITSIFELLKGVEITTQTYGEMIKFGMFKPLFLTVNTHSVDNGQQGFAVAVPWRDAKAAMTRLRERVDIVTKYVGVDVREIYIGAIDGLELSFLEVELKGGISHVVAWPILSGKDLIDLLKRKDPMALLLWAHYGVLTLVVHNYWWGKDFGVRLIDGLCSTLHSLDPEWMIWTEWARYCASLVSRL</sequence>